<organism evidence="1 2">
    <name type="scientific">Phtheirospermum japonicum</name>
    <dbReference type="NCBI Taxonomy" id="374723"/>
    <lineage>
        <taxon>Eukaryota</taxon>
        <taxon>Viridiplantae</taxon>
        <taxon>Streptophyta</taxon>
        <taxon>Embryophyta</taxon>
        <taxon>Tracheophyta</taxon>
        <taxon>Spermatophyta</taxon>
        <taxon>Magnoliopsida</taxon>
        <taxon>eudicotyledons</taxon>
        <taxon>Gunneridae</taxon>
        <taxon>Pentapetalae</taxon>
        <taxon>asterids</taxon>
        <taxon>lamiids</taxon>
        <taxon>Lamiales</taxon>
        <taxon>Orobanchaceae</taxon>
        <taxon>Orobanchaceae incertae sedis</taxon>
        <taxon>Phtheirospermum</taxon>
    </lineage>
</organism>
<dbReference type="OrthoDB" id="1306234at2759"/>
<reference evidence="1" key="1">
    <citation type="submission" date="2020-07" db="EMBL/GenBank/DDBJ databases">
        <title>Ethylene signaling mediates host invasion by parasitic plants.</title>
        <authorList>
            <person name="Yoshida S."/>
        </authorList>
    </citation>
    <scope>NUCLEOTIDE SEQUENCE</scope>
    <source>
        <strain evidence="1">Okayama</strain>
    </source>
</reference>
<evidence type="ECO:0000313" key="2">
    <source>
        <dbReference type="Proteomes" id="UP000653305"/>
    </source>
</evidence>
<dbReference type="Proteomes" id="UP000653305">
    <property type="component" value="Unassembled WGS sequence"/>
</dbReference>
<evidence type="ECO:0008006" key="3">
    <source>
        <dbReference type="Google" id="ProtNLM"/>
    </source>
</evidence>
<evidence type="ECO:0000313" key="1">
    <source>
        <dbReference type="EMBL" id="GFQ05650.1"/>
    </source>
</evidence>
<keyword evidence="2" id="KW-1185">Reference proteome</keyword>
<dbReference type="EMBL" id="BMAC01001103">
    <property type="protein sequence ID" value="GFQ05650.1"/>
    <property type="molecule type" value="Genomic_DNA"/>
</dbReference>
<dbReference type="PANTHER" id="PTHR22930:SF281">
    <property type="entry name" value="NUCLEASE"/>
    <property type="match status" value="1"/>
</dbReference>
<gene>
    <name evidence="1" type="ORF">PHJA_002709100</name>
</gene>
<accession>A0A830D2Z4</accession>
<proteinExistence type="predicted"/>
<dbReference type="AlphaFoldDB" id="A0A830D2Z4"/>
<name>A0A830D2Z4_9LAMI</name>
<dbReference type="PANTHER" id="PTHR22930">
    <property type="match status" value="1"/>
</dbReference>
<sequence length="147" mass="17183">MSDISLNVLGVCDANSRFLYVLPGWEGYASDVRVLRAALQRYNGKKVYTDHYYIMDPCYNNGLSFLAPYRVTRYHLKELEGRWGILRSARFYSVKTQIKIINACCILHNFVRREMHVDSLLDEVDKDLTGTILTEDDNFDDQQIRYV</sequence>
<protein>
    <recommendedName>
        <fullName evidence="3">DDE Tnp4 domain-containing protein</fullName>
    </recommendedName>
</protein>
<comment type="caution">
    <text evidence="1">The sequence shown here is derived from an EMBL/GenBank/DDBJ whole genome shotgun (WGS) entry which is preliminary data.</text>
</comment>
<dbReference type="InterPro" id="IPR045249">
    <property type="entry name" value="HARBI1-like"/>
</dbReference>